<keyword evidence="2" id="KW-1185">Reference proteome</keyword>
<gene>
    <name evidence="1" type="ORF">EC847_1287</name>
</gene>
<sequence>MISIDLPSLNTQRLMMLKEGAEAGCKALRDNLDAPQYGTAPDAPAALCEGKHLLTEREGWQPPAPELVNTWFTHFQTCFPEYGSDNKLAALLGLNGNNAGRRIRAYCAGETAIPYGIWRRFLVFTGRVSQEIIPVLGIFDMQQSD</sequence>
<accession>A0A4R6DSK9</accession>
<evidence type="ECO:0000313" key="1">
    <source>
        <dbReference type="EMBL" id="TDN48057.1"/>
    </source>
</evidence>
<evidence type="ECO:0000313" key="2">
    <source>
        <dbReference type="Proteomes" id="UP000295530"/>
    </source>
</evidence>
<dbReference type="RefSeq" id="WP_425600207.1">
    <property type="nucleotide sequence ID" value="NZ_SNVX01000028.1"/>
</dbReference>
<organism evidence="1 2">
    <name type="scientific">Scandinavium goeteborgense</name>
    <dbReference type="NCBI Taxonomy" id="1851514"/>
    <lineage>
        <taxon>Bacteria</taxon>
        <taxon>Pseudomonadati</taxon>
        <taxon>Pseudomonadota</taxon>
        <taxon>Gammaproteobacteria</taxon>
        <taxon>Enterobacterales</taxon>
        <taxon>Enterobacteriaceae</taxon>
        <taxon>Scandinavium</taxon>
    </lineage>
</organism>
<comment type="caution">
    <text evidence="1">The sequence shown here is derived from an EMBL/GenBank/DDBJ whole genome shotgun (WGS) entry which is preliminary data.</text>
</comment>
<reference evidence="1 2" key="1">
    <citation type="submission" date="2019-03" db="EMBL/GenBank/DDBJ databases">
        <title>Genomic analyses of the natural microbiome of Caenorhabditis elegans.</title>
        <authorList>
            <person name="Samuel B."/>
        </authorList>
    </citation>
    <scope>NUCLEOTIDE SEQUENCE [LARGE SCALE GENOMIC DNA]</scope>
    <source>
        <strain evidence="1 2">BIGb0156</strain>
    </source>
</reference>
<name>A0A4R6DSK9_SCAGO</name>
<proteinExistence type="predicted"/>
<protein>
    <submittedName>
        <fullName evidence="1">Uncharacterized protein</fullName>
    </submittedName>
</protein>
<dbReference type="AlphaFoldDB" id="A0A4R6DSK9"/>
<dbReference type="EMBL" id="SNVX01000028">
    <property type="protein sequence ID" value="TDN48057.1"/>
    <property type="molecule type" value="Genomic_DNA"/>
</dbReference>
<dbReference type="Proteomes" id="UP000295530">
    <property type="component" value="Unassembled WGS sequence"/>
</dbReference>